<dbReference type="EMBL" id="DSKY01000012">
    <property type="protein sequence ID" value="HDY58719.1"/>
    <property type="molecule type" value="Genomic_DNA"/>
</dbReference>
<name>A0A7V0Z566_UNCW3</name>
<comment type="caution">
    <text evidence="2">The sequence shown here is derived from an EMBL/GenBank/DDBJ whole genome shotgun (WGS) entry which is preliminary data.</text>
</comment>
<evidence type="ECO:0000256" key="1">
    <source>
        <dbReference type="SAM" id="Phobius"/>
    </source>
</evidence>
<sequence length="84" mass="9245">MLVRERTTSKIIEPDRALYIARESGIMPEEFIYLGDSAIDVKAALGAGIYPIGALWGFRTANVFFIVVIVLVVSNGFVIDNQDP</sequence>
<dbReference type="Gene3D" id="3.40.50.1000">
    <property type="entry name" value="HAD superfamily/HAD-like"/>
    <property type="match status" value="1"/>
</dbReference>
<organism evidence="2">
    <name type="scientific">candidate division WOR-3 bacterium</name>
    <dbReference type="NCBI Taxonomy" id="2052148"/>
    <lineage>
        <taxon>Bacteria</taxon>
        <taxon>Bacteria division WOR-3</taxon>
    </lineage>
</organism>
<keyword evidence="1" id="KW-0812">Transmembrane</keyword>
<keyword evidence="1" id="KW-1133">Transmembrane helix</keyword>
<protein>
    <recommendedName>
        <fullName evidence="3">HAD family hydrolase</fullName>
    </recommendedName>
</protein>
<reference evidence="2" key="1">
    <citation type="journal article" date="2020" name="mSystems">
        <title>Genome- and Community-Level Interaction Insights into Carbon Utilization and Element Cycling Functions of Hydrothermarchaeota in Hydrothermal Sediment.</title>
        <authorList>
            <person name="Zhou Z."/>
            <person name="Liu Y."/>
            <person name="Xu W."/>
            <person name="Pan J."/>
            <person name="Luo Z.H."/>
            <person name="Li M."/>
        </authorList>
    </citation>
    <scope>NUCLEOTIDE SEQUENCE [LARGE SCALE GENOMIC DNA]</scope>
    <source>
        <strain evidence="2">SpSt-258</strain>
    </source>
</reference>
<proteinExistence type="predicted"/>
<keyword evidence="1" id="KW-0472">Membrane</keyword>
<gene>
    <name evidence="2" type="ORF">ENP86_04110</name>
</gene>
<dbReference type="InterPro" id="IPR036412">
    <property type="entry name" value="HAD-like_sf"/>
</dbReference>
<feature type="transmembrane region" description="Helical" evidence="1">
    <location>
        <begin position="61"/>
        <end position="79"/>
    </location>
</feature>
<dbReference type="SUPFAM" id="SSF56784">
    <property type="entry name" value="HAD-like"/>
    <property type="match status" value="1"/>
</dbReference>
<evidence type="ECO:0000313" key="2">
    <source>
        <dbReference type="EMBL" id="HDY58719.1"/>
    </source>
</evidence>
<evidence type="ECO:0008006" key="3">
    <source>
        <dbReference type="Google" id="ProtNLM"/>
    </source>
</evidence>
<dbReference type="InterPro" id="IPR023214">
    <property type="entry name" value="HAD_sf"/>
</dbReference>
<dbReference type="AlphaFoldDB" id="A0A7V0Z566"/>
<accession>A0A7V0Z566</accession>